<reference evidence="2" key="2">
    <citation type="submission" date="2025-09" db="UniProtKB">
        <authorList>
            <consortium name="Ensembl"/>
        </authorList>
    </citation>
    <scope>IDENTIFICATION</scope>
</reference>
<name>A0A670ZJZ7_PSETE</name>
<organism evidence="2 3">
    <name type="scientific">Pseudonaja textilis</name>
    <name type="common">Eastern brown snake</name>
    <dbReference type="NCBI Taxonomy" id="8673"/>
    <lineage>
        <taxon>Eukaryota</taxon>
        <taxon>Metazoa</taxon>
        <taxon>Chordata</taxon>
        <taxon>Craniata</taxon>
        <taxon>Vertebrata</taxon>
        <taxon>Euteleostomi</taxon>
        <taxon>Lepidosauria</taxon>
        <taxon>Squamata</taxon>
        <taxon>Bifurcata</taxon>
        <taxon>Unidentata</taxon>
        <taxon>Episquamata</taxon>
        <taxon>Toxicofera</taxon>
        <taxon>Serpentes</taxon>
        <taxon>Colubroidea</taxon>
        <taxon>Elapidae</taxon>
        <taxon>Hydrophiinae</taxon>
        <taxon>Pseudonaja</taxon>
    </lineage>
</organism>
<sequence>FFWTPEEQVAVTARRGSVTLLCLSCASFSSFPPAKPTVTISPTKLDPASPNTILLCTARGFYPLEIEIQWLKNGKLEEEGVAFGEELQNGDWTYQLQVMLETQPQWGDIYTCQVGHVSLEAPITVRLLPLPQSPVPPALPGAKSGQGSWGL</sequence>
<dbReference type="Pfam" id="PF07654">
    <property type="entry name" value="C1-set"/>
    <property type="match status" value="1"/>
</dbReference>
<dbReference type="SUPFAM" id="SSF48726">
    <property type="entry name" value="Immunoglobulin"/>
    <property type="match status" value="1"/>
</dbReference>
<dbReference type="InterPro" id="IPR036179">
    <property type="entry name" value="Ig-like_dom_sf"/>
</dbReference>
<dbReference type="Ensembl" id="ENSPTXT00000023835.1">
    <property type="protein sequence ID" value="ENSPTXP00000023119.1"/>
    <property type="gene ID" value="ENSPTXG00000016031.1"/>
</dbReference>
<dbReference type="Proteomes" id="UP000472273">
    <property type="component" value="Unplaced"/>
</dbReference>
<protein>
    <recommendedName>
        <fullName evidence="1">Ig-like domain-containing protein</fullName>
    </recommendedName>
</protein>
<dbReference type="InterPro" id="IPR007110">
    <property type="entry name" value="Ig-like_dom"/>
</dbReference>
<dbReference type="GeneTree" id="ENSGT00950000183127"/>
<proteinExistence type="predicted"/>
<dbReference type="PROSITE" id="PS50835">
    <property type="entry name" value="IG_LIKE"/>
    <property type="match status" value="1"/>
</dbReference>
<dbReference type="InterPro" id="IPR003006">
    <property type="entry name" value="Ig/MHC_CS"/>
</dbReference>
<dbReference type="AlphaFoldDB" id="A0A670ZJZ7"/>
<dbReference type="Gene3D" id="2.60.40.10">
    <property type="entry name" value="Immunoglobulins"/>
    <property type="match status" value="1"/>
</dbReference>
<accession>A0A670ZJZ7</accession>
<dbReference type="InterPro" id="IPR050160">
    <property type="entry name" value="MHC/Immunoglobulin"/>
</dbReference>
<reference evidence="2" key="1">
    <citation type="submission" date="2025-08" db="UniProtKB">
        <authorList>
            <consortium name="Ensembl"/>
        </authorList>
    </citation>
    <scope>IDENTIFICATION</scope>
</reference>
<feature type="domain" description="Ig-like" evidence="1">
    <location>
        <begin position="36"/>
        <end position="124"/>
    </location>
</feature>
<dbReference type="PANTHER" id="PTHR19944">
    <property type="entry name" value="MHC CLASS II-RELATED"/>
    <property type="match status" value="1"/>
</dbReference>
<dbReference type="PANTHER" id="PTHR19944:SF99">
    <property type="entry name" value="HLA CLASS II HISTOCOMPATIBILITY ANTIGEN, DRB1 BETA CHAIN"/>
    <property type="match status" value="1"/>
</dbReference>
<dbReference type="PROSITE" id="PS00290">
    <property type="entry name" value="IG_MHC"/>
    <property type="match status" value="1"/>
</dbReference>
<evidence type="ECO:0000259" key="1">
    <source>
        <dbReference type="PROSITE" id="PS50835"/>
    </source>
</evidence>
<dbReference type="SMART" id="SM00407">
    <property type="entry name" value="IGc1"/>
    <property type="match status" value="1"/>
</dbReference>
<dbReference type="InterPro" id="IPR013783">
    <property type="entry name" value="Ig-like_fold"/>
</dbReference>
<dbReference type="InterPro" id="IPR003597">
    <property type="entry name" value="Ig_C1-set"/>
</dbReference>
<dbReference type="OMA" id="VEIEIRW"/>
<evidence type="ECO:0000313" key="3">
    <source>
        <dbReference type="Proteomes" id="UP000472273"/>
    </source>
</evidence>
<evidence type="ECO:0000313" key="2">
    <source>
        <dbReference type="Ensembl" id="ENSPTXP00000023119.1"/>
    </source>
</evidence>
<keyword evidence="3" id="KW-1185">Reference proteome</keyword>